<sequence>MKQSRYGLCVFLGGCCYGILSTFVKFAYKAGFTPNEVSGGQYLFGVLIIWLIFLFTKKQKLSLKQVLILLVSGIPFGLTSICYYRALQSLNASLAIIFLFQFVWIGSLFDFIFNHHKPTKQKLISIAILLAGSLLASGVFAQSASFSLTGMLWGILSAFTYTAGMFLSGQVEKDLPPVERSALLSTGGMILIMILLRPDFFTDVTKLTAIAPYATVLGLFGVALPPLLYAIGIPHVGTGLGTILSASELPVAVMMSYFVIGEHIGFMQWLGVLLIILAIIAGNMQPKKILSINPSQR</sequence>
<dbReference type="KEGG" id="ebm:SG0102_29410"/>
<keyword evidence="4 7" id="KW-0812">Transmembrane</keyword>
<gene>
    <name evidence="9" type="ORF">SG0102_29410</name>
</gene>
<comment type="subcellular location">
    <subcellularLocation>
        <location evidence="1">Cell membrane</location>
        <topology evidence="1">Multi-pass membrane protein</topology>
    </subcellularLocation>
</comment>
<dbReference type="PANTHER" id="PTHR42920">
    <property type="entry name" value="OS03G0707200 PROTEIN-RELATED"/>
    <property type="match status" value="1"/>
</dbReference>
<evidence type="ECO:0000313" key="10">
    <source>
        <dbReference type="Proteomes" id="UP000268059"/>
    </source>
</evidence>
<evidence type="ECO:0000256" key="3">
    <source>
        <dbReference type="ARBA" id="ARBA00022475"/>
    </source>
</evidence>
<evidence type="ECO:0000259" key="8">
    <source>
        <dbReference type="Pfam" id="PF00892"/>
    </source>
</evidence>
<dbReference type="EMBL" id="AP019309">
    <property type="protein sequence ID" value="BBH28007.1"/>
    <property type="molecule type" value="Genomic_DNA"/>
</dbReference>
<evidence type="ECO:0000256" key="2">
    <source>
        <dbReference type="ARBA" id="ARBA00007362"/>
    </source>
</evidence>
<evidence type="ECO:0000313" key="9">
    <source>
        <dbReference type="EMBL" id="BBH28007.1"/>
    </source>
</evidence>
<dbReference type="Proteomes" id="UP000268059">
    <property type="component" value="Chromosome"/>
</dbReference>
<evidence type="ECO:0000256" key="5">
    <source>
        <dbReference type="ARBA" id="ARBA00022989"/>
    </source>
</evidence>
<feature type="domain" description="EamA" evidence="8">
    <location>
        <begin position="8"/>
        <end position="137"/>
    </location>
</feature>
<dbReference type="OrthoDB" id="3180815at2"/>
<evidence type="ECO:0000256" key="6">
    <source>
        <dbReference type="ARBA" id="ARBA00023136"/>
    </source>
</evidence>
<keyword evidence="5 7" id="KW-1133">Transmembrane helix</keyword>
<keyword evidence="6 7" id="KW-0472">Membrane</keyword>
<feature type="transmembrane region" description="Helical" evidence="7">
    <location>
        <begin position="39"/>
        <end position="55"/>
    </location>
</feature>
<evidence type="ECO:0000256" key="7">
    <source>
        <dbReference type="SAM" id="Phobius"/>
    </source>
</evidence>
<dbReference type="InterPro" id="IPR037185">
    <property type="entry name" value="EmrE-like"/>
</dbReference>
<feature type="transmembrane region" description="Helical" evidence="7">
    <location>
        <begin position="238"/>
        <end position="260"/>
    </location>
</feature>
<accession>A0A3G9J9X2</accession>
<dbReference type="GO" id="GO:0005886">
    <property type="term" value="C:plasma membrane"/>
    <property type="evidence" value="ECO:0007669"/>
    <property type="project" value="UniProtKB-SubCell"/>
</dbReference>
<dbReference type="Pfam" id="PF00892">
    <property type="entry name" value="EamA"/>
    <property type="match status" value="2"/>
</dbReference>
<dbReference type="SUPFAM" id="SSF103481">
    <property type="entry name" value="Multidrug resistance efflux transporter EmrE"/>
    <property type="match status" value="2"/>
</dbReference>
<comment type="similarity">
    <text evidence="2">Belongs to the EamA transporter family.</text>
</comment>
<feature type="domain" description="EamA" evidence="8">
    <location>
        <begin position="149"/>
        <end position="280"/>
    </location>
</feature>
<evidence type="ECO:0000256" key="1">
    <source>
        <dbReference type="ARBA" id="ARBA00004651"/>
    </source>
</evidence>
<feature type="transmembrane region" description="Helical" evidence="7">
    <location>
        <begin position="150"/>
        <end position="169"/>
    </location>
</feature>
<feature type="transmembrane region" description="Helical" evidence="7">
    <location>
        <begin position="210"/>
        <end position="231"/>
    </location>
</feature>
<name>A0A3G9J9X2_9FIRM</name>
<dbReference type="PANTHER" id="PTHR42920:SF5">
    <property type="entry name" value="EAMA DOMAIN-CONTAINING PROTEIN"/>
    <property type="match status" value="1"/>
</dbReference>
<dbReference type="InterPro" id="IPR000620">
    <property type="entry name" value="EamA_dom"/>
</dbReference>
<keyword evidence="3" id="KW-1003">Cell membrane</keyword>
<dbReference type="InParanoid" id="A0A3G9J9X2"/>
<feature type="transmembrane region" description="Helical" evidence="7">
    <location>
        <begin position="266"/>
        <end position="284"/>
    </location>
</feature>
<dbReference type="AlphaFoldDB" id="A0A3G9J9X2"/>
<feature type="transmembrane region" description="Helical" evidence="7">
    <location>
        <begin position="7"/>
        <end position="27"/>
    </location>
</feature>
<evidence type="ECO:0000256" key="4">
    <source>
        <dbReference type="ARBA" id="ARBA00022692"/>
    </source>
</evidence>
<feature type="transmembrane region" description="Helical" evidence="7">
    <location>
        <begin position="92"/>
        <end position="111"/>
    </location>
</feature>
<organism evidence="9 10">
    <name type="scientific">Intestinibaculum porci</name>
    <dbReference type="NCBI Taxonomy" id="2487118"/>
    <lineage>
        <taxon>Bacteria</taxon>
        <taxon>Bacillati</taxon>
        <taxon>Bacillota</taxon>
        <taxon>Erysipelotrichia</taxon>
        <taxon>Erysipelotrichales</taxon>
        <taxon>Erysipelotrichaceae</taxon>
        <taxon>Intestinibaculum</taxon>
    </lineage>
</organism>
<feature type="transmembrane region" description="Helical" evidence="7">
    <location>
        <begin position="181"/>
        <end position="198"/>
    </location>
</feature>
<feature type="transmembrane region" description="Helical" evidence="7">
    <location>
        <begin position="67"/>
        <end position="86"/>
    </location>
</feature>
<keyword evidence="10" id="KW-1185">Reference proteome</keyword>
<reference evidence="9 10" key="1">
    <citation type="submission" date="2018-11" db="EMBL/GenBank/DDBJ databases">
        <title>Novel Erysipelotrichaceae bacterium isolated from small intestine of a swine.</title>
        <authorList>
            <person name="Kim J.S."/>
            <person name="Choe H."/>
            <person name="Lee Y.R."/>
            <person name="Kim K.M."/>
            <person name="Park D.S."/>
        </authorList>
    </citation>
    <scope>NUCLEOTIDE SEQUENCE [LARGE SCALE GENOMIC DNA]</scope>
    <source>
        <strain evidence="9 10">SG0102</strain>
    </source>
</reference>
<protein>
    <submittedName>
        <fullName evidence="9">Multidrug transporter</fullName>
    </submittedName>
</protein>
<proteinExistence type="inferred from homology"/>
<dbReference type="InterPro" id="IPR051258">
    <property type="entry name" value="Diverse_Substrate_Transporter"/>
</dbReference>
<feature type="transmembrane region" description="Helical" evidence="7">
    <location>
        <begin position="123"/>
        <end position="144"/>
    </location>
</feature>